<proteinExistence type="predicted"/>
<evidence type="ECO:0000313" key="2">
    <source>
        <dbReference type="EMBL" id="GAT32691.1"/>
    </source>
</evidence>
<organism evidence="2 3">
    <name type="scientific">Terrimicrobium sacchariphilum</name>
    <dbReference type="NCBI Taxonomy" id="690879"/>
    <lineage>
        <taxon>Bacteria</taxon>
        <taxon>Pseudomonadati</taxon>
        <taxon>Verrucomicrobiota</taxon>
        <taxon>Terrimicrobiia</taxon>
        <taxon>Terrimicrobiales</taxon>
        <taxon>Terrimicrobiaceae</taxon>
        <taxon>Terrimicrobium</taxon>
    </lineage>
</organism>
<gene>
    <name evidence="2" type="ORF">TSACC_21091</name>
</gene>
<name>A0A146G556_TERSA</name>
<dbReference type="InterPro" id="IPR036249">
    <property type="entry name" value="Thioredoxin-like_sf"/>
</dbReference>
<sequence>MMQRERSQYIDSTREFEEMLKNTSGEQHYVLRLYVTGSTMRSAKAIETIRALCDDYLAGHYDLTVVDIYQQPTAAQDDQIIAAPTLVKSEPLPHKRLIGDLSDRERILVGLDLTHETPEHGEDDE</sequence>
<comment type="caution">
    <text evidence="2">The sequence shown here is derived from an EMBL/GenBank/DDBJ whole genome shotgun (WGS) entry which is preliminary data.</text>
</comment>
<dbReference type="Pfam" id="PF07689">
    <property type="entry name" value="KaiB"/>
    <property type="match status" value="1"/>
</dbReference>
<dbReference type="InterPro" id="IPR039022">
    <property type="entry name" value="KaiB-like"/>
</dbReference>
<evidence type="ECO:0000259" key="1">
    <source>
        <dbReference type="SMART" id="SM01248"/>
    </source>
</evidence>
<keyword evidence="3" id="KW-1185">Reference proteome</keyword>
<dbReference type="InterPro" id="IPR011649">
    <property type="entry name" value="KaiB_domain"/>
</dbReference>
<dbReference type="AlphaFoldDB" id="A0A146G556"/>
<feature type="domain" description="KaiB" evidence="1">
    <location>
        <begin position="32"/>
        <end position="113"/>
    </location>
</feature>
<dbReference type="RefSeq" id="WP_075078511.1">
    <property type="nucleotide sequence ID" value="NZ_BDCO01000002.1"/>
</dbReference>
<reference evidence="3" key="1">
    <citation type="journal article" date="2017" name="Genome Announc.">
        <title>Draft Genome Sequence of Terrimicrobium sacchariphilum NM-5T, a Facultative Anaerobic Soil Bacterium of the Class Spartobacteria.</title>
        <authorList>
            <person name="Qiu Y.L."/>
            <person name="Tourlousse D.M."/>
            <person name="Matsuura N."/>
            <person name="Ohashi A."/>
            <person name="Sekiguchi Y."/>
        </authorList>
    </citation>
    <scope>NUCLEOTIDE SEQUENCE [LARGE SCALE GENOMIC DNA]</scope>
    <source>
        <strain evidence="3">NM-5</strain>
    </source>
</reference>
<dbReference type="Proteomes" id="UP000076023">
    <property type="component" value="Unassembled WGS sequence"/>
</dbReference>
<accession>A0A146G556</accession>
<dbReference type="PANTHER" id="PTHR41709:SF2">
    <property type="entry name" value="CIRCADIAN CLOCK PROTEIN KAIB2"/>
    <property type="match status" value="1"/>
</dbReference>
<dbReference type="SMART" id="SM01248">
    <property type="entry name" value="KaiB"/>
    <property type="match status" value="1"/>
</dbReference>
<dbReference type="SUPFAM" id="SSF52833">
    <property type="entry name" value="Thioredoxin-like"/>
    <property type="match status" value="1"/>
</dbReference>
<dbReference type="Gene3D" id="3.40.30.10">
    <property type="entry name" value="Glutaredoxin"/>
    <property type="match status" value="1"/>
</dbReference>
<dbReference type="PANTHER" id="PTHR41709">
    <property type="entry name" value="KAIB-LIKE PROTEIN 1"/>
    <property type="match status" value="1"/>
</dbReference>
<protein>
    <submittedName>
        <fullName evidence="2">Circadian clock protein KaiB</fullName>
    </submittedName>
</protein>
<dbReference type="InParanoid" id="A0A146G556"/>
<dbReference type="EMBL" id="BDCO01000002">
    <property type="protein sequence ID" value="GAT32691.1"/>
    <property type="molecule type" value="Genomic_DNA"/>
</dbReference>
<dbReference type="CDD" id="cd02978">
    <property type="entry name" value="KaiB_like"/>
    <property type="match status" value="1"/>
</dbReference>
<dbReference type="STRING" id="690879.TSACC_21091"/>
<evidence type="ECO:0000313" key="3">
    <source>
        <dbReference type="Proteomes" id="UP000076023"/>
    </source>
</evidence>
<dbReference type="GO" id="GO:0048511">
    <property type="term" value="P:rhythmic process"/>
    <property type="evidence" value="ECO:0007669"/>
    <property type="project" value="InterPro"/>
</dbReference>